<reference evidence="1 2" key="1">
    <citation type="submission" date="2020-01" db="EMBL/GenBank/DDBJ databases">
        <title>Herbidospora sp. NEAU-GS84 nov., a novel actinomycete isolated from soil.</title>
        <authorList>
            <person name="Han L."/>
        </authorList>
    </citation>
    <scope>NUCLEOTIDE SEQUENCE [LARGE SCALE GENOMIC DNA]</scope>
    <source>
        <strain evidence="1 2">NEAU-GS84</strain>
    </source>
</reference>
<accession>A0A7C9NJZ4</accession>
<proteinExistence type="predicted"/>
<gene>
    <name evidence="1" type="ORF">GT755_22930</name>
</gene>
<comment type="caution">
    <text evidence="1">The sequence shown here is derived from an EMBL/GenBank/DDBJ whole genome shotgun (WGS) entry which is preliminary data.</text>
</comment>
<dbReference type="AlphaFoldDB" id="A0A7C9NJZ4"/>
<sequence>MLSEMAGAPRHTLAAALAESLLLVGRIEFFDLRQPDDAEGHFVEALQAAGAADNQLLGSAILAHSAFVPGWAGEREAAAERLRAARVYARRAEGVPAQFTAWLHAVGAECGTRCGKHREALKSISRGEEALADAADGPLPEWFDCFSPVRLAAFKGNTQLKAGHFPQARATLLAVLEQLSDEERKQRTVVLGDLAAVEAAEGHAEAACARAIEALDQLAVTWYAAGMERVRDLRRSMDQWSDLDCVMELDDRLYEWRTTVNALQR</sequence>
<protein>
    <submittedName>
        <fullName evidence="1">Transcriptional regulator</fullName>
    </submittedName>
</protein>
<name>A0A7C9NJZ4_9ACTN</name>
<dbReference type="EMBL" id="WXEW01000006">
    <property type="protein sequence ID" value="NAS24532.1"/>
    <property type="molecule type" value="Genomic_DNA"/>
</dbReference>
<evidence type="ECO:0000313" key="2">
    <source>
        <dbReference type="Proteomes" id="UP000479526"/>
    </source>
</evidence>
<dbReference type="RefSeq" id="WP_161481663.1">
    <property type="nucleotide sequence ID" value="NZ_WXEW01000006.1"/>
</dbReference>
<evidence type="ECO:0000313" key="1">
    <source>
        <dbReference type="EMBL" id="NAS24532.1"/>
    </source>
</evidence>
<keyword evidence="2" id="KW-1185">Reference proteome</keyword>
<organism evidence="1 2">
    <name type="scientific">Herbidospora solisilvae</name>
    <dbReference type="NCBI Taxonomy" id="2696284"/>
    <lineage>
        <taxon>Bacteria</taxon>
        <taxon>Bacillati</taxon>
        <taxon>Actinomycetota</taxon>
        <taxon>Actinomycetes</taxon>
        <taxon>Streptosporangiales</taxon>
        <taxon>Streptosporangiaceae</taxon>
        <taxon>Herbidospora</taxon>
    </lineage>
</organism>
<dbReference type="Proteomes" id="UP000479526">
    <property type="component" value="Unassembled WGS sequence"/>
</dbReference>